<organism evidence="1 2">
    <name type="scientific">Caballeronia glebae</name>
    <dbReference type="NCBI Taxonomy" id="1777143"/>
    <lineage>
        <taxon>Bacteria</taxon>
        <taxon>Pseudomonadati</taxon>
        <taxon>Pseudomonadota</taxon>
        <taxon>Betaproteobacteria</taxon>
        <taxon>Burkholderiales</taxon>
        <taxon>Burkholderiaceae</taxon>
        <taxon>Caballeronia</taxon>
    </lineage>
</organism>
<dbReference type="EMBL" id="FCOJ02000031">
    <property type="protein sequence ID" value="SAK70116.1"/>
    <property type="molecule type" value="Genomic_DNA"/>
</dbReference>
<reference evidence="1" key="1">
    <citation type="submission" date="2016-01" db="EMBL/GenBank/DDBJ databases">
        <authorList>
            <person name="Peeters C."/>
        </authorList>
    </citation>
    <scope>NUCLEOTIDE SEQUENCE [LARGE SCALE GENOMIC DNA]</scope>
    <source>
        <strain evidence="1">LMG 29325</strain>
    </source>
</reference>
<proteinExistence type="predicted"/>
<dbReference type="AlphaFoldDB" id="A0A158BK40"/>
<dbReference type="RefSeq" id="WP_235023374.1">
    <property type="nucleotide sequence ID" value="NZ_FCOJ02000031.1"/>
</dbReference>
<evidence type="ECO:0000313" key="1">
    <source>
        <dbReference type="EMBL" id="SAK70116.1"/>
    </source>
</evidence>
<comment type="caution">
    <text evidence="1">The sequence shown here is derived from an EMBL/GenBank/DDBJ whole genome shotgun (WGS) entry which is preliminary data.</text>
</comment>
<gene>
    <name evidence="1" type="ORF">AWB82_04178</name>
</gene>
<name>A0A158BK40_9BURK</name>
<protein>
    <submittedName>
        <fullName evidence="1">Uncharacterized protein</fullName>
    </submittedName>
</protein>
<accession>A0A158BK40</accession>
<sequence length="294" mass="33649">MLKLATEPLRHGTQQWLEAEVKRYVASGDYDSDFAGWPGDNFVDVAQNATRRLRTALVEETIRRVDRIPIRMKMPENLHLWSRTKLSPMVDGLFSADQRSIVLNTLASSIVFLTPHNIASVLADQRWLSTAWDLANLYLTSMGAPVLSQDACHIVGLSEETMCFVSMSYFEEADPFADFVVHEAAHVFHNCKRATVGLNESRRKEYLLDIDYAKRETFAYACEAYSRITSMTTGVRQREEALKRHANGAPPPDDRVDHDEYLDILGEAVRVRNGWQRILKRCAPVKHRRPTERR</sequence>
<dbReference type="STRING" id="1777143.AWB82_04178"/>
<keyword evidence="2" id="KW-1185">Reference proteome</keyword>
<evidence type="ECO:0000313" key="2">
    <source>
        <dbReference type="Proteomes" id="UP000054596"/>
    </source>
</evidence>
<dbReference type="Proteomes" id="UP000054596">
    <property type="component" value="Unassembled WGS sequence"/>
</dbReference>